<reference evidence="2" key="1">
    <citation type="submission" date="2018-11" db="EMBL/GenBank/DDBJ databases">
        <authorList>
            <consortium name="Pathogen Informatics"/>
        </authorList>
    </citation>
    <scope>NUCLEOTIDE SEQUENCE</scope>
</reference>
<dbReference type="EMBL" id="CAAALY010248691">
    <property type="protein sequence ID" value="VEL34919.1"/>
    <property type="molecule type" value="Genomic_DNA"/>
</dbReference>
<evidence type="ECO:0000313" key="3">
    <source>
        <dbReference type="Proteomes" id="UP000784294"/>
    </source>
</evidence>
<dbReference type="OrthoDB" id="8625101at2759"/>
<accession>A0A448XER3</accession>
<protein>
    <recommendedName>
        <fullName evidence="1">Atos-like C-terminal domain-containing protein</fullName>
    </recommendedName>
</protein>
<dbReference type="AlphaFoldDB" id="A0A448XER3"/>
<evidence type="ECO:0000259" key="1">
    <source>
        <dbReference type="Pfam" id="PF13889"/>
    </source>
</evidence>
<gene>
    <name evidence="2" type="ORF">PXEA_LOCUS28359</name>
</gene>
<organism evidence="2 3">
    <name type="scientific">Protopolystoma xenopodis</name>
    <dbReference type="NCBI Taxonomy" id="117903"/>
    <lineage>
        <taxon>Eukaryota</taxon>
        <taxon>Metazoa</taxon>
        <taxon>Spiralia</taxon>
        <taxon>Lophotrochozoa</taxon>
        <taxon>Platyhelminthes</taxon>
        <taxon>Monogenea</taxon>
        <taxon>Polyopisthocotylea</taxon>
        <taxon>Polystomatidea</taxon>
        <taxon>Polystomatidae</taxon>
        <taxon>Protopolystoma</taxon>
    </lineage>
</organism>
<evidence type="ECO:0000313" key="2">
    <source>
        <dbReference type="EMBL" id="VEL34919.1"/>
    </source>
</evidence>
<dbReference type="InterPro" id="IPR033473">
    <property type="entry name" value="Atos-like_C"/>
</dbReference>
<proteinExistence type="predicted"/>
<dbReference type="Proteomes" id="UP000784294">
    <property type="component" value="Unassembled WGS sequence"/>
</dbReference>
<keyword evidence="3" id="KW-1185">Reference proteome</keyword>
<dbReference type="Pfam" id="PF13889">
    <property type="entry name" value="Chromosome_seg"/>
    <property type="match status" value="1"/>
</dbReference>
<feature type="domain" description="Atos-like C-terminal" evidence="1">
    <location>
        <begin position="1"/>
        <end position="39"/>
    </location>
</feature>
<sequence length="41" mass="4979">MHTDIRLIFARDKFEFDPRVATYEMRSFVDAPTNPRYSQKK</sequence>
<comment type="caution">
    <text evidence="2">The sequence shown here is derived from an EMBL/GenBank/DDBJ whole genome shotgun (WGS) entry which is preliminary data.</text>
</comment>
<name>A0A448XER3_9PLAT</name>